<comment type="caution">
    <text evidence="2">The sequence shown here is derived from an EMBL/GenBank/DDBJ whole genome shotgun (WGS) entry which is preliminary data.</text>
</comment>
<evidence type="ECO:0000259" key="1">
    <source>
        <dbReference type="Pfam" id="PF18315"/>
    </source>
</evidence>
<accession>A0A368W7W2</accession>
<dbReference type="Pfam" id="PF18315">
    <property type="entry name" value="VCH_CASS14"/>
    <property type="match status" value="1"/>
</dbReference>
<reference evidence="2 3" key="1">
    <citation type="submission" date="2018-07" db="EMBL/GenBank/DDBJ databases">
        <title>Genomic Encyclopedia of Type Strains, Phase III (KMG-III): the genomes of soil and plant-associated and newly described type strains.</title>
        <authorList>
            <person name="Whitman W."/>
        </authorList>
    </citation>
    <scope>NUCLEOTIDE SEQUENCE [LARGE SCALE GENOMIC DNA]</scope>
    <source>
        <strain evidence="2 3">CECT 7506</strain>
    </source>
</reference>
<name>A0A368W7W2_9BACL</name>
<feature type="domain" description="Integron cassette protein VCH-CASS1 chain" evidence="1">
    <location>
        <begin position="11"/>
        <end position="104"/>
    </location>
</feature>
<dbReference type="Gene3D" id="3.30.920.70">
    <property type="match status" value="1"/>
</dbReference>
<evidence type="ECO:0000313" key="3">
    <source>
        <dbReference type="Proteomes" id="UP000252415"/>
    </source>
</evidence>
<sequence length="113" mass="12848">MIVLTNSDQMREYLRGVLARAGHHAQNVEACIMALFGGVIAYKDKGTHLEVKEHDGDMKNVLRAQIKGKRYAFTYNHDGQCIEMREDSTRGSVKVSFDDNWTLSRIRTLFASL</sequence>
<proteinExistence type="predicted"/>
<gene>
    <name evidence="2" type="ORF">DFP97_101418</name>
</gene>
<evidence type="ECO:0000313" key="2">
    <source>
        <dbReference type="EMBL" id="RCW52072.1"/>
    </source>
</evidence>
<organism evidence="2 3">
    <name type="scientific">Paenibacillus prosopidis</name>
    <dbReference type="NCBI Taxonomy" id="630520"/>
    <lineage>
        <taxon>Bacteria</taxon>
        <taxon>Bacillati</taxon>
        <taxon>Bacillota</taxon>
        <taxon>Bacilli</taxon>
        <taxon>Bacillales</taxon>
        <taxon>Paenibacillaceae</taxon>
        <taxon>Paenibacillus</taxon>
    </lineage>
</organism>
<dbReference type="AlphaFoldDB" id="A0A368W7W2"/>
<keyword evidence="3" id="KW-1185">Reference proteome</keyword>
<protein>
    <recommendedName>
        <fullName evidence="1">Integron cassette protein VCH-CASS1 chain domain-containing protein</fullName>
    </recommendedName>
</protein>
<dbReference type="Proteomes" id="UP000252415">
    <property type="component" value="Unassembled WGS sequence"/>
</dbReference>
<dbReference type="InterPro" id="IPR040614">
    <property type="entry name" value="VCH_CASS14"/>
</dbReference>
<dbReference type="EMBL" id="QPJD01000001">
    <property type="protein sequence ID" value="RCW52072.1"/>
    <property type="molecule type" value="Genomic_DNA"/>
</dbReference>